<reference evidence="1 2" key="1">
    <citation type="submission" date="2020-02" db="EMBL/GenBank/DDBJ databases">
        <title>Genome sequence of the type strain CCBAU10050 of Rhizobium daejeonense.</title>
        <authorList>
            <person name="Gao J."/>
            <person name="Sun J."/>
        </authorList>
    </citation>
    <scope>NUCLEOTIDE SEQUENCE [LARGE SCALE GENOMIC DNA]</scope>
    <source>
        <strain evidence="1 2">CCBAU10050</strain>
    </source>
</reference>
<dbReference type="Proteomes" id="UP000477849">
    <property type="component" value="Unassembled WGS sequence"/>
</dbReference>
<dbReference type="EMBL" id="JAAKZH010000001">
    <property type="protein sequence ID" value="NGO62484.1"/>
    <property type="molecule type" value="Genomic_DNA"/>
</dbReference>
<gene>
    <name evidence="1" type="ORF">G6N76_02265</name>
</gene>
<evidence type="ECO:0000313" key="2">
    <source>
        <dbReference type="Proteomes" id="UP000477849"/>
    </source>
</evidence>
<proteinExistence type="predicted"/>
<name>A0A6M1RLQ1_9HYPH</name>
<keyword evidence="2" id="KW-1185">Reference proteome</keyword>
<sequence length="489" mass="56141">MLIAASKKDSGASLPQAESLRLGARLLPPSTIYVLPMRKNPNWTAKRSGHDWRDDELMLAVAWLKSFVPRVQMERRIDAAKERLLEARKQMREGLQVPFFDPSDVAAWYIFQAETFAYDRAYWTPEGAMRIAPYLTRIGKELPLLLSVKNVEERAARIMLAERRQPDGGIFELLVGLAYRRGGWTDVEFVQEKRGLERTPDLHVSRPRSHWAVECKRLAVSSYATKENQRGIVLAEKVHALLLAQYRSSVVEVVYKVELEDVPDQYLADRVQAAMERASPEPVEDEIAAIRVRPVNWELTRSVLREDFVYYGSTRMIELLAGSYAHDANHSMAAKWRPWEDRPEYADAVYQASVVTWRSASVAATRQKARHFKKTLVDANGQLPGDRPGVVHIGIETYAGARVDAFRHVRNSLQSRYFDPGKSRLRWVYGNYFVPEATTRQDESWAFTETMVPYRVGSHRTKWPLPDHMLVSPEGKNFSGMHWDGRDFH</sequence>
<dbReference type="RefSeq" id="WP_163900369.1">
    <property type="nucleotide sequence ID" value="NZ_CP048427.1"/>
</dbReference>
<accession>A0A6M1RLQ1</accession>
<organism evidence="1 2">
    <name type="scientific">Rhizobium daejeonense</name>
    <dbReference type="NCBI Taxonomy" id="240521"/>
    <lineage>
        <taxon>Bacteria</taxon>
        <taxon>Pseudomonadati</taxon>
        <taxon>Pseudomonadota</taxon>
        <taxon>Alphaproteobacteria</taxon>
        <taxon>Hyphomicrobiales</taxon>
        <taxon>Rhizobiaceae</taxon>
        <taxon>Rhizobium/Agrobacterium group</taxon>
        <taxon>Rhizobium</taxon>
    </lineage>
</organism>
<dbReference type="AlphaFoldDB" id="A0A6M1RLQ1"/>
<evidence type="ECO:0000313" key="1">
    <source>
        <dbReference type="EMBL" id="NGO62484.1"/>
    </source>
</evidence>
<protein>
    <submittedName>
        <fullName evidence="1">Uncharacterized protein</fullName>
    </submittedName>
</protein>
<comment type="caution">
    <text evidence="1">The sequence shown here is derived from an EMBL/GenBank/DDBJ whole genome shotgun (WGS) entry which is preliminary data.</text>
</comment>